<proteinExistence type="predicted"/>
<dbReference type="EMBL" id="CP121671">
    <property type="protein sequence ID" value="WFT75680.1"/>
    <property type="molecule type" value="Genomic_DNA"/>
</dbReference>
<keyword evidence="1" id="KW-0472">Membrane</keyword>
<evidence type="ECO:0000256" key="1">
    <source>
        <dbReference type="SAM" id="Phobius"/>
    </source>
</evidence>
<organism evidence="2 3">
    <name type="scientific">Halobacillus naozhouensis</name>
    <dbReference type="NCBI Taxonomy" id="554880"/>
    <lineage>
        <taxon>Bacteria</taxon>
        <taxon>Bacillati</taxon>
        <taxon>Bacillota</taxon>
        <taxon>Bacilli</taxon>
        <taxon>Bacillales</taxon>
        <taxon>Bacillaceae</taxon>
        <taxon>Halobacillus</taxon>
    </lineage>
</organism>
<feature type="transmembrane region" description="Helical" evidence="1">
    <location>
        <begin position="7"/>
        <end position="28"/>
    </location>
</feature>
<evidence type="ECO:0000313" key="2">
    <source>
        <dbReference type="EMBL" id="WFT75680.1"/>
    </source>
</evidence>
<name>A0ABY8J4J8_9BACI</name>
<keyword evidence="3" id="KW-1185">Reference proteome</keyword>
<protein>
    <submittedName>
        <fullName evidence="2">Uncharacterized protein</fullName>
    </submittedName>
</protein>
<keyword evidence="1" id="KW-0812">Transmembrane</keyword>
<sequence>MINTVLLALLSFILVSGLLVLIGFMYDIKLLMFSYYEETSSGFVAGSSVIPFIIGGFCSYVVRSYYQKKIVR</sequence>
<feature type="transmembrane region" description="Helical" evidence="1">
    <location>
        <begin position="40"/>
        <end position="62"/>
    </location>
</feature>
<evidence type="ECO:0000313" key="3">
    <source>
        <dbReference type="Proteomes" id="UP001221597"/>
    </source>
</evidence>
<dbReference type="Proteomes" id="UP001221597">
    <property type="component" value="Chromosome"/>
</dbReference>
<keyword evidence="1" id="KW-1133">Transmembrane helix</keyword>
<accession>A0ABY8J4J8</accession>
<dbReference type="RefSeq" id="WP_283077646.1">
    <property type="nucleotide sequence ID" value="NZ_CP121671.1"/>
</dbReference>
<reference evidence="2 3" key="1">
    <citation type="submission" date="2023-04" db="EMBL/GenBank/DDBJ databases">
        <title>Genome sequence of Halobacillus naozhouensis KACC 21980.</title>
        <authorList>
            <person name="Kim S."/>
            <person name="Heo J."/>
            <person name="Kwon S.-W."/>
        </authorList>
    </citation>
    <scope>NUCLEOTIDE SEQUENCE [LARGE SCALE GENOMIC DNA]</scope>
    <source>
        <strain evidence="2 3">KCTC 13234</strain>
    </source>
</reference>
<gene>
    <name evidence="2" type="ORF">P9989_04635</name>
</gene>